<proteinExistence type="predicted"/>
<dbReference type="RefSeq" id="WP_138234764.1">
    <property type="nucleotide sequence ID" value="NZ_CP185860.1"/>
</dbReference>
<evidence type="ECO:0008006" key="3">
    <source>
        <dbReference type="Google" id="ProtNLM"/>
    </source>
</evidence>
<evidence type="ECO:0000313" key="2">
    <source>
        <dbReference type="Proteomes" id="UP000306791"/>
    </source>
</evidence>
<protein>
    <recommendedName>
        <fullName evidence="3">DUF2383 domain-containing protein</fullName>
    </recommendedName>
</protein>
<keyword evidence="2" id="KW-1185">Reference proteome</keyword>
<accession>A0ABY2UKQ6</accession>
<organism evidence="1 2">
    <name type="scientific">Microbulbifer harenosus</name>
    <dbReference type="NCBI Taxonomy" id="2576840"/>
    <lineage>
        <taxon>Bacteria</taxon>
        <taxon>Pseudomonadati</taxon>
        <taxon>Pseudomonadota</taxon>
        <taxon>Gammaproteobacteria</taxon>
        <taxon>Cellvibrionales</taxon>
        <taxon>Microbulbiferaceae</taxon>
        <taxon>Microbulbifer</taxon>
    </lineage>
</organism>
<reference evidence="1 2" key="1">
    <citation type="submission" date="2019-05" db="EMBL/GenBank/DDBJ databases">
        <title>Microbulbifer harenosus sp. nov., an alginate-degrading bacterium isolated from coastal sand.</title>
        <authorList>
            <person name="Huang H."/>
            <person name="Mo K."/>
            <person name="Bao S."/>
        </authorList>
    </citation>
    <scope>NUCLEOTIDE SEQUENCE [LARGE SCALE GENOMIC DNA]</scope>
    <source>
        <strain evidence="1 2">HB161719</strain>
    </source>
</reference>
<name>A0ABY2UKQ6_9GAMM</name>
<comment type="caution">
    <text evidence="1">The sequence shown here is derived from an EMBL/GenBank/DDBJ whole genome shotgun (WGS) entry which is preliminary data.</text>
</comment>
<sequence>MTLITIKSLIAKTTVGHSKMNTPHLSKTPSFSQPSRSRRLTPLVAAAIACFIATGKAGATSSHPAYLNDAYCESLVEQFVDSGMRSLGKYINENFKPEYKGGIRNTINFLNQRAEWLGECDSYLSDTADSRVFHDEQNTKAIFEAMDALAKELQLVREGVEYPDAAGNNNPRPFVKSRFDTLAKLVDQHHTRMLMKKQFK</sequence>
<dbReference type="Proteomes" id="UP000306791">
    <property type="component" value="Unassembled WGS sequence"/>
</dbReference>
<gene>
    <name evidence="1" type="ORF">FDY93_05650</name>
</gene>
<dbReference type="EMBL" id="VANI01000005">
    <property type="protein sequence ID" value="TLM78733.1"/>
    <property type="molecule type" value="Genomic_DNA"/>
</dbReference>
<evidence type="ECO:0000313" key="1">
    <source>
        <dbReference type="EMBL" id="TLM78733.1"/>
    </source>
</evidence>